<dbReference type="Pfam" id="PF13358">
    <property type="entry name" value="DDE_3"/>
    <property type="match status" value="1"/>
</dbReference>
<sequence length="143" mass="16472">MAWRTTRGTFTRLKFHRAFVSSVLRHLNHWPFPKSIVVLDNARIHMYSELEAAIHSCSAVLLFLPPYCPLFNPIVVLFGQLKRWQARHANLAFGLYPEKVLEVAMRACTRQEPSGGTTLFRHCGYGNGGLEESVFDRDLERFH</sequence>
<feature type="domain" description="Tc1-like transposase DDE" evidence="1">
    <location>
        <begin position="7"/>
        <end position="89"/>
    </location>
</feature>
<dbReference type="InterPro" id="IPR038717">
    <property type="entry name" value="Tc1-like_DDE_dom"/>
</dbReference>
<dbReference type="PANTHER" id="PTHR46564">
    <property type="entry name" value="TRANSPOSASE"/>
    <property type="match status" value="1"/>
</dbReference>
<accession>A0A225WK76</accession>
<dbReference type="AlphaFoldDB" id="A0A225WK76"/>
<evidence type="ECO:0000259" key="1">
    <source>
        <dbReference type="Pfam" id="PF13358"/>
    </source>
</evidence>
<dbReference type="PANTHER" id="PTHR46564:SF1">
    <property type="entry name" value="TRANSPOSASE"/>
    <property type="match status" value="1"/>
</dbReference>
<dbReference type="Gene3D" id="3.30.420.10">
    <property type="entry name" value="Ribonuclease H-like superfamily/Ribonuclease H"/>
    <property type="match status" value="1"/>
</dbReference>
<dbReference type="InterPro" id="IPR036397">
    <property type="entry name" value="RNaseH_sf"/>
</dbReference>
<dbReference type="GO" id="GO:0003676">
    <property type="term" value="F:nucleic acid binding"/>
    <property type="evidence" value="ECO:0007669"/>
    <property type="project" value="InterPro"/>
</dbReference>
<gene>
    <name evidence="2" type="ORF">PHMEG_0007829</name>
</gene>
<comment type="caution">
    <text evidence="2">The sequence shown here is derived from an EMBL/GenBank/DDBJ whole genome shotgun (WGS) entry which is preliminary data.</text>
</comment>
<dbReference type="OrthoDB" id="127242at2759"/>
<keyword evidence="3" id="KW-1185">Reference proteome</keyword>
<evidence type="ECO:0000313" key="2">
    <source>
        <dbReference type="EMBL" id="OWZ18126.1"/>
    </source>
</evidence>
<protein>
    <submittedName>
        <fullName evidence="2">Transposase</fullName>
    </submittedName>
</protein>
<reference evidence="3" key="1">
    <citation type="submission" date="2017-03" db="EMBL/GenBank/DDBJ databases">
        <title>Phytopthora megakarya and P. palmivora, two closely related causual agents of cacao black pod achieved similar genome size and gene model numbers by different mechanisms.</title>
        <authorList>
            <person name="Ali S."/>
            <person name="Shao J."/>
            <person name="Larry D.J."/>
            <person name="Kronmiller B."/>
            <person name="Shen D."/>
            <person name="Strem M.D."/>
            <person name="Melnick R.L."/>
            <person name="Guiltinan M.J."/>
            <person name="Tyler B.M."/>
            <person name="Meinhardt L.W."/>
            <person name="Bailey B.A."/>
        </authorList>
    </citation>
    <scope>NUCLEOTIDE SEQUENCE [LARGE SCALE GENOMIC DNA]</scope>
    <source>
        <strain evidence="3">zdho120</strain>
    </source>
</reference>
<proteinExistence type="predicted"/>
<dbReference type="Proteomes" id="UP000198211">
    <property type="component" value="Unassembled WGS sequence"/>
</dbReference>
<dbReference type="STRING" id="4795.A0A225WK76"/>
<name>A0A225WK76_9STRA</name>
<evidence type="ECO:0000313" key="3">
    <source>
        <dbReference type="Proteomes" id="UP000198211"/>
    </source>
</evidence>
<dbReference type="EMBL" id="NBNE01000637">
    <property type="protein sequence ID" value="OWZ18126.1"/>
    <property type="molecule type" value="Genomic_DNA"/>
</dbReference>
<organism evidence="2 3">
    <name type="scientific">Phytophthora megakarya</name>
    <dbReference type="NCBI Taxonomy" id="4795"/>
    <lineage>
        <taxon>Eukaryota</taxon>
        <taxon>Sar</taxon>
        <taxon>Stramenopiles</taxon>
        <taxon>Oomycota</taxon>
        <taxon>Peronosporomycetes</taxon>
        <taxon>Peronosporales</taxon>
        <taxon>Peronosporaceae</taxon>
        <taxon>Phytophthora</taxon>
    </lineage>
</organism>